<protein>
    <submittedName>
        <fullName evidence="2">Uncharacterized protein</fullName>
    </submittedName>
</protein>
<proteinExistence type="predicted"/>
<comment type="caution">
    <text evidence="2">The sequence shown here is derived from an EMBL/GenBank/DDBJ whole genome shotgun (WGS) entry which is preliminary data.</text>
</comment>
<keyword evidence="3" id="KW-1185">Reference proteome</keyword>
<organism evidence="2 3">
    <name type="scientific">Actinoallomurus vinaceus</name>
    <dbReference type="NCBI Taxonomy" id="1080074"/>
    <lineage>
        <taxon>Bacteria</taxon>
        <taxon>Bacillati</taxon>
        <taxon>Actinomycetota</taxon>
        <taxon>Actinomycetes</taxon>
        <taxon>Streptosporangiales</taxon>
        <taxon>Thermomonosporaceae</taxon>
        <taxon>Actinoallomurus</taxon>
    </lineage>
</organism>
<dbReference type="Proteomes" id="UP001501442">
    <property type="component" value="Unassembled WGS sequence"/>
</dbReference>
<gene>
    <name evidence="2" type="ORF">GCM10023196_080510</name>
</gene>
<dbReference type="EMBL" id="BAABHK010000015">
    <property type="protein sequence ID" value="GAA4635356.1"/>
    <property type="molecule type" value="Genomic_DNA"/>
</dbReference>
<sequence length="122" mass="12369">MICGTGPPSDGGIRRGYDQEKFPVCAPTCHVEDGASGVAAKLPAEPDAPAARATTPDSPEAACAAGTATCAVTLPPATSLVDANGVCVRHSGRPGFVSAHAGSRTNRSREAQSPPPAYRNRE</sequence>
<evidence type="ECO:0000256" key="1">
    <source>
        <dbReference type="SAM" id="MobiDB-lite"/>
    </source>
</evidence>
<evidence type="ECO:0000313" key="3">
    <source>
        <dbReference type="Proteomes" id="UP001501442"/>
    </source>
</evidence>
<reference evidence="3" key="1">
    <citation type="journal article" date="2019" name="Int. J. Syst. Evol. Microbiol.">
        <title>The Global Catalogue of Microorganisms (GCM) 10K type strain sequencing project: providing services to taxonomists for standard genome sequencing and annotation.</title>
        <authorList>
            <consortium name="The Broad Institute Genomics Platform"/>
            <consortium name="The Broad Institute Genome Sequencing Center for Infectious Disease"/>
            <person name="Wu L."/>
            <person name="Ma J."/>
        </authorList>
    </citation>
    <scope>NUCLEOTIDE SEQUENCE [LARGE SCALE GENOMIC DNA]</scope>
    <source>
        <strain evidence="3">JCM 17939</strain>
    </source>
</reference>
<evidence type="ECO:0000313" key="2">
    <source>
        <dbReference type="EMBL" id="GAA4635356.1"/>
    </source>
</evidence>
<feature type="region of interest" description="Disordered" evidence="1">
    <location>
        <begin position="92"/>
        <end position="122"/>
    </location>
</feature>
<feature type="compositionally biased region" description="Pro residues" evidence="1">
    <location>
        <begin position="113"/>
        <end position="122"/>
    </location>
</feature>
<name>A0ABP8UMB4_9ACTN</name>
<accession>A0ABP8UMB4</accession>